<feature type="region of interest" description="Disordered" evidence="1">
    <location>
        <begin position="181"/>
        <end position="205"/>
    </location>
</feature>
<feature type="region of interest" description="Disordered" evidence="1">
    <location>
        <begin position="377"/>
        <end position="398"/>
    </location>
</feature>
<keyword evidence="4" id="KW-1185">Reference proteome</keyword>
<dbReference type="Pfam" id="PF10358">
    <property type="entry name" value="NT-C2"/>
    <property type="match status" value="1"/>
</dbReference>
<evidence type="ECO:0000313" key="4">
    <source>
        <dbReference type="Proteomes" id="UP000008311"/>
    </source>
</evidence>
<evidence type="ECO:0000256" key="1">
    <source>
        <dbReference type="SAM" id="MobiDB-lite"/>
    </source>
</evidence>
<dbReference type="EMBL" id="EQ973786">
    <property type="protein sequence ID" value="EEF47965.1"/>
    <property type="molecule type" value="Genomic_DNA"/>
</dbReference>
<gene>
    <name evidence="3" type="ORF">RCOM_0945790</name>
</gene>
<dbReference type="PANTHER" id="PTHR31182">
    <property type="entry name" value="C2 NT-TYPE DOMAIN-CONTAINING PROTEIN"/>
    <property type="match status" value="1"/>
</dbReference>
<dbReference type="InParanoid" id="B9RL50"/>
<sequence>MGVKMMRWPPWPPVSSRKYEVKIVIKKVKGVKCDYGSEKRRLVVEVKWKGQKSIGLGPLRKSVKSNFTEEGGFCGDGVYEWNEEFKNLCNFSAYKDSFLYPWEVAFSVFTGLNQEPRNTVLVGTATVNLAEFVSAAIEKDLELNVPLVVLRSNTEGNSLLCLSLRLMELVTVQEPPQAVPTLIQPAPASPSSEEAQLPWRDEPSGLKASLGKVKIFREKKKVYHDEESSDGKNCVRGEDGEYNYPFDTDSLDDDSESESEQSNGDPTTRLPLDYGTLAHANFAGGLSTISNAEDDGWIFYNNRKLDVAPIHVGESTGAVYENSLKQSSKRRILSWKKRALNFRFAKTKVKGEPLLKKDYGDSGGDDIDFDRRQLSSSDESSLGWNKSEDGSTTSRSSFSEFGEDHFAIGSWELKEMISRDGHMKLQAQVFFASIDQRSERAAGESACTALVAVIANWLQSNPYEMPIKSEFDRLIRDGSLEWRNLCENEDYKQQFPDKHFDLETVIQAEIRPFSVIAEKSFIGFFHPEGLEGGDFDFLQGAMSFDSIWEEISHNGSNCPANRDPMIYIVSWNDHFFVLKVEQDAYYIIDTLGERLYEGCNQAYILKFNKDTTIQRLPIETKESDNKLESDKVQPGNSKEKNSAKKILQSSPNEAGKSQMEEEIVCKGKESCKEYIKRFLAAIPIRELQADIKKGLMASTPIHHRLQIEFHYTQLTQSAAKYSSKDDLALTVVI</sequence>
<dbReference type="OrthoDB" id="733571at2759"/>
<dbReference type="OMA" id="ASECACN"/>
<feature type="region of interest" description="Disordered" evidence="1">
    <location>
        <begin position="226"/>
        <end position="272"/>
    </location>
</feature>
<dbReference type="eggNOG" id="ENOG502QST8">
    <property type="taxonomic scope" value="Eukaryota"/>
</dbReference>
<dbReference type="STRING" id="3988.B9RL50"/>
<feature type="compositionally biased region" description="Basic and acidic residues" evidence="1">
    <location>
        <begin position="226"/>
        <end position="239"/>
    </location>
</feature>
<dbReference type="KEGG" id="rcu:8264457"/>
<feature type="region of interest" description="Disordered" evidence="1">
    <location>
        <begin position="620"/>
        <end position="659"/>
    </location>
</feature>
<name>B9RL50_RICCO</name>
<evidence type="ECO:0000259" key="2">
    <source>
        <dbReference type="PROSITE" id="PS51840"/>
    </source>
</evidence>
<evidence type="ECO:0000313" key="3">
    <source>
        <dbReference type="EMBL" id="EEF47965.1"/>
    </source>
</evidence>
<feature type="domain" description="C2 NT-type" evidence="2">
    <location>
        <begin position="9"/>
        <end position="168"/>
    </location>
</feature>
<dbReference type="PANTHER" id="PTHR31182:SF23">
    <property type="entry name" value="SPLICING FACTOR 3A SUBUNIT"/>
    <property type="match status" value="1"/>
</dbReference>
<feature type="compositionally biased region" description="Acidic residues" evidence="1">
    <location>
        <begin position="249"/>
        <end position="259"/>
    </location>
</feature>
<dbReference type="InterPro" id="IPR019448">
    <property type="entry name" value="NT-C2"/>
</dbReference>
<organism evidence="3 4">
    <name type="scientific">Ricinus communis</name>
    <name type="common">Castor bean</name>
    <dbReference type="NCBI Taxonomy" id="3988"/>
    <lineage>
        <taxon>Eukaryota</taxon>
        <taxon>Viridiplantae</taxon>
        <taxon>Streptophyta</taxon>
        <taxon>Embryophyta</taxon>
        <taxon>Tracheophyta</taxon>
        <taxon>Spermatophyta</taxon>
        <taxon>Magnoliopsida</taxon>
        <taxon>eudicotyledons</taxon>
        <taxon>Gunneridae</taxon>
        <taxon>Pentapetalae</taxon>
        <taxon>rosids</taxon>
        <taxon>fabids</taxon>
        <taxon>Malpighiales</taxon>
        <taxon>Euphorbiaceae</taxon>
        <taxon>Acalyphoideae</taxon>
        <taxon>Acalypheae</taxon>
        <taxon>Ricinus</taxon>
    </lineage>
</organism>
<dbReference type="Proteomes" id="UP000008311">
    <property type="component" value="Unassembled WGS sequence"/>
</dbReference>
<reference evidence="4" key="1">
    <citation type="journal article" date="2010" name="Nat. Biotechnol.">
        <title>Draft genome sequence of the oilseed species Ricinus communis.</title>
        <authorList>
            <person name="Chan A.P."/>
            <person name="Crabtree J."/>
            <person name="Zhao Q."/>
            <person name="Lorenzi H."/>
            <person name="Orvis J."/>
            <person name="Puiu D."/>
            <person name="Melake-Berhan A."/>
            <person name="Jones K.M."/>
            <person name="Redman J."/>
            <person name="Chen G."/>
            <person name="Cahoon E.B."/>
            <person name="Gedil M."/>
            <person name="Stanke M."/>
            <person name="Haas B.J."/>
            <person name="Wortman J.R."/>
            <person name="Fraser-Liggett C.M."/>
            <person name="Ravel J."/>
            <person name="Rabinowicz P.D."/>
        </authorList>
    </citation>
    <scope>NUCLEOTIDE SEQUENCE [LARGE SCALE GENOMIC DNA]</scope>
    <source>
        <strain evidence="4">cv. Hale</strain>
    </source>
</reference>
<accession>B9RL50</accession>
<protein>
    <recommendedName>
        <fullName evidence="2">C2 NT-type domain-containing protein</fullName>
    </recommendedName>
</protein>
<dbReference type="PROSITE" id="PS51840">
    <property type="entry name" value="C2_NT"/>
    <property type="match status" value="1"/>
</dbReference>
<feature type="compositionally biased region" description="Basic and acidic residues" evidence="1">
    <location>
        <begin position="620"/>
        <end position="642"/>
    </location>
</feature>
<dbReference type="AlphaFoldDB" id="B9RL50"/>
<proteinExistence type="predicted"/>